<keyword evidence="1 5" id="KW-0645">Protease</keyword>
<dbReference type="EMBL" id="REGN01005206">
    <property type="protein sequence ID" value="RNA14367.1"/>
    <property type="molecule type" value="Genomic_DNA"/>
</dbReference>
<dbReference type="PROSITE" id="PS50240">
    <property type="entry name" value="TRYPSIN_DOM"/>
    <property type="match status" value="1"/>
</dbReference>
<dbReference type="InterPro" id="IPR043504">
    <property type="entry name" value="Peptidase_S1_PA_chymotrypsin"/>
</dbReference>
<feature type="region of interest" description="Disordered" evidence="6">
    <location>
        <begin position="238"/>
        <end position="268"/>
    </location>
</feature>
<dbReference type="AlphaFoldDB" id="A0A3M7QSE0"/>
<evidence type="ECO:0000313" key="9">
    <source>
        <dbReference type="Proteomes" id="UP000276133"/>
    </source>
</evidence>
<evidence type="ECO:0000256" key="3">
    <source>
        <dbReference type="ARBA" id="ARBA00022825"/>
    </source>
</evidence>
<dbReference type="PROSITE" id="PS00135">
    <property type="entry name" value="TRYPSIN_SER"/>
    <property type="match status" value="1"/>
</dbReference>
<dbReference type="CDD" id="cd00190">
    <property type="entry name" value="Tryp_SPc"/>
    <property type="match status" value="1"/>
</dbReference>
<evidence type="ECO:0000313" key="8">
    <source>
        <dbReference type="EMBL" id="RNA14367.1"/>
    </source>
</evidence>
<dbReference type="PRINTS" id="PR00722">
    <property type="entry name" value="CHYMOTRYPSIN"/>
</dbReference>
<proteinExistence type="predicted"/>
<dbReference type="OrthoDB" id="5918597at2759"/>
<accession>A0A3M7QSE0</accession>
<protein>
    <submittedName>
        <fullName evidence="8">Chymotrypsin B</fullName>
    </submittedName>
</protein>
<gene>
    <name evidence="8" type="ORF">BpHYR1_050935</name>
</gene>
<evidence type="ECO:0000256" key="1">
    <source>
        <dbReference type="ARBA" id="ARBA00022670"/>
    </source>
</evidence>
<reference evidence="8 9" key="1">
    <citation type="journal article" date="2018" name="Sci. Rep.">
        <title>Genomic signatures of local adaptation to the degree of environmental predictability in rotifers.</title>
        <authorList>
            <person name="Franch-Gras L."/>
            <person name="Hahn C."/>
            <person name="Garcia-Roger E.M."/>
            <person name="Carmona M.J."/>
            <person name="Serra M."/>
            <person name="Gomez A."/>
        </authorList>
    </citation>
    <scope>NUCLEOTIDE SEQUENCE [LARGE SCALE GENOMIC DNA]</scope>
    <source>
        <strain evidence="8">HYR1</strain>
    </source>
</reference>
<organism evidence="8 9">
    <name type="scientific">Brachionus plicatilis</name>
    <name type="common">Marine rotifer</name>
    <name type="synonym">Brachionus muelleri</name>
    <dbReference type="NCBI Taxonomy" id="10195"/>
    <lineage>
        <taxon>Eukaryota</taxon>
        <taxon>Metazoa</taxon>
        <taxon>Spiralia</taxon>
        <taxon>Gnathifera</taxon>
        <taxon>Rotifera</taxon>
        <taxon>Eurotatoria</taxon>
        <taxon>Monogononta</taxon>
        <taxon>Pseudotrocha</taxon>
        <taxon>Ploima</taxon>
        <taxon>Brachionidae</taxon>
        <taxon>Brachionus</taxon>
    </lineage>
</organism>
<dbReference type="PROSITE" id="PS00134">
    <property type="entry name" value="TRYPSIN_HIS"/>
    <property type="match status" value="1"/>
</dbReference>
<dbReference type="FunFam" id="2.40.10.10:FF:000118">
    <property type="entry name" value="Chymotrypsinogen A"/>
    <property type="match status" value="1"/>
</dbReference>
<feature type="non-terminal residue" evidence="8">
    <location>
        <position position="1"/>
    </location>
</feature>
<dbReference type="Pfam" id="PF00089">
    <property type="entry name" value="Trypsin"/>
    <property type="match status" value="1"/>
</dbReference>
<dbReference type="InterPro" id="IPR009003">
    <property type="entry name" value="Peptidase_S1_PA"/>
</dbReference>
<evidence type="ECO:0000256" key="2">
    <source>
        <dbReference type="ARBA" id="ARBA00022801"/>
    </source>
</evidence>
<dbReference type="InterPro" id="IPR001314">
    <property type="entry name" value="Peptidase_S1A"/>
</dbReference>
<dbReference type="Gene3D" id="2.40.10.10">
    <property type="entry name" value="Trypsin-like serine proteases"/>
    <property type="match status" value="3"/>
</dbReference>
<dbReference type="SMART" id="SM00020">
    <property type="entry name" value="Tryp_SPc"/>
    <property type="match status" value="1"/>
</dbReference>
<name>A0A3M7QSE0_BRAPC</name>
<dbReference type="GO" id="GO:0006508">
    <property type="term" value="P:proteolysis"/>
    <property type="evidence" value="ECO:0007669"/>
    <property type="project" value="UniProtKB-KW"/>
</dbReference>
<dbReference type="STRING" id="10195.A0A3M7QSE0"/>
<evidence type="ECO:0000256" key="6">
    <source>
        <dbReference type="SAM" id="MobiDB-lite"/>
    </source>
</evidence>
<dbReference type="PANTHER" id="PTHR24252">
    <property type="entry name" value="ACROSIN-RELATED"/>
    <property type="match status" value="1"/>
</dbReference>
<keyword evidence="9" id="KW-1185">Reference proteome</keyword>
<comment type="caution">
    <text evidence="8">The sequence shown here is derived from an EMBL/GenBank/DDBJ whole genome shotgun (WGS) entry which is preliminary data.</text>
</comment>
<feature type="compositionally biased region" description="Low complexity" evidence="6">
    <location>
        <begin position="241"/>
        <end position="268"/>
    </location>
</feature>
<sequence>SKLKQHLAFITNFVFSCGSTMFKIINGETASTWPWIVSLTLSNQNAHLCGGSLIAPQYVLTAAHCFKTSPSIYIVAGTNDLNDASKTAYQVSKVTLHEGYNSDTYENDIALIKLSEQITESSQISTICLPDLADENTVIDQLVYTAGWGFTSPSGPNPSICPRPTNLHYCAFDDSGNKSNTCFGDSGGPLMYLSSGKWYLYGLTSFGFVNSGACLNTLSSYFSKVPKYIDWIIANTDSNESSSSTSSGSSSSTSSGSSSSTSSIILIE</sequence>
<dbReference type="InterPro" id="IPR018114">
    <property type="entry name" value="TRYPSIN_HIS"/>
</dbReference>
<dbReference type="InterPro" id="IPR001254">
    <property type="entry name" value="Trypsin_dom"/>
</dbReference>
<dbReference type="Proteomes" id="UP000276133">
    <property type="component" value="Unassembled WGS sequence"/>
</dbReference>
<keyword evidence="2 5" id="KW-0378">Hydrolase</keyword>
<evidence type="ECO:0000256" key="4">
    <source>
        <dbReference type="ARBA" id="ARBA00023157"/>
    </source>
</evidence>
<evidence type="ECO:0000256" key="5">
    <source>
        <dbReference type="RuleBase" id="RU363034"/>
    </source>
</evidence>
<dbReference type="GO" id="GO:0004252">
    <property type="term" value="F:serine-type endopeptidase activity"/>
    <property type="evidence" value="ECO:0007669"/>
    <property type="project" value="InterPro"/>
</dbReference>
<dbReference type="SUPFAM" id="SSF50494">
    <property type="entry name" value="Trypsin-like serine proteases"/>
    <property type="match status" value="1"/>
</dbReference>
<dbReference type="PANTHER" id="PTHR24252:SF7">
    <property type="entry name" value="HYALIN"/>
    <property type="match status" value="1"/>
</dbReference>
<evidence type="ECO:0000259" key="7">
    <source>
        <dbReference type="PROSITE" id="PS50240"/>
    </source>
</evidence>
<dbReference type="InterPro" id="IPR033116">
    <property type="entry name" value="TRYPSIN_SER"/>
</dbReference>
<keyword evidence="3 5" id="KW-0720">Serine protease</keyword>
<feature type="domain" description="Peptidase S1" evidence="7">
    <location>
        <begin position="24"/>
        <end position="237"/>
    </location>
</feature>
<keyword evidence="4" id="KW-1015">Disulfide bond</keyword>